<keyword evidence="4" id="KW-1185">Reference proteome</keyword>
<evidence type="ECO:0000313" key="4">
    <source>
        <dbReference type="Proteomes" id="UP000266118"/>
    </source>
</evidence>
<dbReference type="EMBL" id="CP032489">
    <property type="protein sequence ID" value="AYD48212.1"/>
    <property type="molecule type" value="Genomic_DNA"/>
</dbReference>
<gene>
    <name evidence="3" type="ORF">D6B99_11750</name>
</gene>
<sequence>MAAGEDEELNSFLDNLASDLFNSRLPDGQIPEEMYELSTDKLFNALDKGLGGVSFDFEDERNSLKAFFQDNLAQFSAAKSLTELKFFNELLIKENGEIRSFNEFRDAVLRYGIQFNKNYLKTEYNTAVAAAQNARQFITLKQNGVQYLTYKTMEDGKVRPTHVILDDFTAHIDDPAWDVMTPPLAFNCRCYLLPGIASQVGVLLNKLKMTFRQLFRAAKVPKEFQNNPAKSKVIYTQEMPYFKQAKINGKLLQAQKNFGLRPILSDATDKGIYETYKFDAPVEFANKEEANKWWLDNAGTQRGSFDIDDNKGLAIRFDNKFRNHVIEQNNDGRETIIGNVKDILQRPDEVWSIATERKGVKSLQRTYIKYYKDFPMVVQVDGSGEAATMFEASKTTKEGKLLNKDSIENLRQGNLIYNKTR</sequence>
<feature type="domain" description="Phage head morphogenesis" evidence="1">
    <location>
        <begin position="113"/>
        <end position="192"/>
    </location>
</feature>
<dbReference type="KEGG" id="ark:D6B99_11750"/>
<dbReference type="RefSeq" id="WP_119988628.1">
    <property type="nucleotide sequence ID" value="NZ_CP032489.1"/>
</dbReference>
<evidence type="ECO:0000259" key="1">
    <source>
        <dbReference type="Pfam" id="PF04233"/>
    </source>
</evidence>
<dbReference type="NCBIfam" id="TIGR01641">
    <property type="entry name" value="phageSPP1_gp7"/>
    <property type="match status" value="1"/>
</dbReference>
<dbReference type="OrthoDB" id="9813502at2"/>
<dbReference type="Pfam" id="PF04233">
    <property type="entry name" value="Phage_Mu_F"/>
    <property type="match status" value="1"/>
</dbReference>
<organism evidence="3 4">
    <name type="scientific">Arachidicoccus soli</name>
    <dbReference type="NCBI Taxonomy" id="2341117"/>
    <lineage>
        <taxon>Bacteria</taxon>
        <taxon>Pseudomonadati</taxon>
        <taxon>Bacteroidota</taxon>
        <taxon>Chitinophagia</taxon>
        <taxon>Chitinophagales</taxon>
        <taxon>Chitinophagaceae</taxon>
        <taxon>Arachidicoccus</taxon>
    </lineage>
</organism>
<evidence type="ECO:0000259" key="2">
    <source>
        <dbReference type="Pfam" id="PF18810"/>
    </source>
</evidence>
<evidence type="ECO:0000313" key="3">
    <source>
        <dbReference type="EMBL" id="AYD48212.1"/>
    </source>
</evidence>
<dbReference type="InterPro" id="IPR041110">
    <property type="entry name" value="PBECR2"/>
</dbReference>
<protein>
    <recommendedName>
        <fullName evidence="5">Phage head morphogenesis domain-containing protein</fullName>
    </recommendedName>
</protein>
<accession>A0A386HRB6</accession>
<dbReference type="InterPro" id="IPR006528">
    <property type="entry name" value="Phage_head_morphogenesis_dom"/>
</dbReference>
<dbReference type="AlphaFoldDB" id="A0A386HRB6"/>
<dbReference type="Proteomes" id="UP000266118">
    <property type="component" value="Chromosome"/>
</dbReference>
<evidence type="ECO:0008006" key="5">
    <source>
        <dbReference type="Google" id="ProtNLM"/>
    </source>
</evidence>
<feature type="domain" description="Phage-Barnase-EndoU-ColicinE5/D-RelE like nuclease 2" evidence="2">
    <location>
        <begin position="308"/>
        <end position="417"/>
    </location>
</feature>
<dbReference type="Pfam" id="PF18810">
    <property type="entry name" value="PBECR2"/>
    <property type="match status" value="1"/>
</dbReference>
<name>A0A386HRB6_9BACT</name>
<proteinExistence type="predicted"/>
<reference evidence="3 4" key="1">
    <citation type="submission" date="2018-09" db="EMBL/GenBank/DDBJ databases">
        <title>Arachidicoccus sp. nov., a bacterium isolated from soil.</title>
        <authorList>
            <person name="Weon H.-Y."/>
            <person name="Kwon S.-W."/>
            <person name="Lee S.A."/>
        </authorList>
    </citation>
    <scope>NUCLEOTIDE SEQUENCE [LARGE SCALE GENOMIC DNA]</scope>
    <source>
        <strain evidence="3 4">KIS59-12</strain>
    </source>
</reference>